<gene>
    <name evidence="6" type="ORF">FM068_03770</name>
</gene>
<dbReference type="SUPFAM" id="SSF51905">
    <property type="entry name" value="FAD/NAD(P)-binding domain"/>
    <property type="match status" value="1"/>
</dbReference>
<dbReference type="InterPro" id="IPR050315">
    <property type="entry name" value="FAD-oxidoreductase_2"/>
</dbReference>
<dbReference type="RefSeq" id="WP_161127557.1">
    <property type="nucleotide sequence ID" value="NZ_VJNE01000005.1"/>
</dbReference>
<dbReference type="InterPro" id="IPR006311">
    <property type="entry name" value="TAT_signal"/>
</dbReference>
<keyword evidence="4" id="KW-0560">Oxidoreductase</keyword>
<evidence type="ECO:0000256" key="2">
    <source>
        <dbReference type="ARBA" id="ARBA00022630"/>
    </source>
</evidence>
<name>A0A6L8Q371_9ACTN</name>
<evidence type="ECO:0000256" key="1">
    <source>
        <dbReference type="ARBA" id="ARBA00001974"/>
    </source>
</evidence>
<evidence type="ECO:0000313" key="7">
    <source>
        <dbReference type="Proteomes" id="UP000472380"/>
    </source>
</evidence>
<proteinExistence type="predicted"/>
<dbReference type="PROSITE" id="PS51257">
    <property type="entry name" value="PROKAR_LIPOPROTEIN"/>
    <property type="match status" value="1"/>
</dbReference>
<dbReference type="EMBL" id="VJNE01000005">
    <property type="protein sequence ID" value="MZG27709.1"/>
    <property type="molecule type" value="Genomic_DNA"/>
</dbReference>
<protein>
    <submittedName>
        <fullName evidence="6">FAD-dependent oxidoreductase</fullName>
    </submittedName>
</protein>
<dbReference type="PRINTS" id="PR00411">
    <property type="entry name" value="PNDRDTASEI"/>
</dbReference>
<sequence length="542" mass="57419">MKSMMSDNNAFSRRSFLTGAATLGAVAAATGLAGCAPTTMAETGGDAKAEDDGQAEAAVEHNPVETVECDVVVCGSGTGGMCAAVRAAELGGAVVMLEKKNAVGGTSNFAESMTGVGTKMQKELGVEIDVKEMFDAVFNYHHSAAVGPVLHSFIDNSGATVDWLVDNGCHFLTVMTFFGRFYTCHLSGDASTGTSMLNGEAVIQPMLAHAEELGVDIRLETPMTDLATEGDKVVGVYATNAKGEEILVKARGVILATGGYANNSELFEEFTLRSYDRLRVAGMDGRDGDGIIAARALGASLHHPETLNPSGECVIDSGSWNDNLNQIFSWQQNLRVNEEGERFWNEGNNQEFAAHVNALYTQNASYSIIDADLLNTLATETVFYSMPMYDVNIGSPLAGCMEAIDEGLSQGLIVKADTIEELAEKLELDPAALKATVDRYNAMCENGEDEDYGKAADYLFPVKTAPFYAAATQPIIYATNGGIKVNKNLQVMAGTHTIEGLYAIGNDAGAIYGADYDVQLMPGSCQAWAATGGRMAAEHILG</sequence>
<dbReference type="Gene3D" id="3.90.700.10">
    <property type="entry name" value="Succinate dehydrogenase/fumarate reductase flavoprotein, catalytic domain"/>
    <property type="match status" value="1"/>
</dbReference>
<dbReference type="PANTHER" id="PTHR43400:SF10">
    <property type="entry name" value="3-OXOSTEROID 1-DEHYDROGENASE"/>
    <property type="match status" value="1"/>
</dbReference>
<dbReference type="InterPro" id="IPR003953">
    <property type="entry name" value="FAD-dep_OxRdtase_2_FAD-bd"/>
</dbReference>
<evidence type="ECO:0000256" key="3">
    <source>
        <dbReference type="ARBA" id="ARBA00022827"/>
    </source>
</evidence>
<dbReference type="GO" id="GO:0033765">
    <property type="term" value="F:steroid dehydrogenase activity, acting on the CH-CH group of donors"/>
    <property type="evidence" value="ECO:0007669"/>
    <property type="project" value="UniProtKB-ARBA"/>
</dbReference>
<feature type="domain" description="FAD-dependent oxidoreductase 2 FAD-binding" evidence="5">
    <location>
        <begin position="70"/>
        <end position="513"/>
    </location>
</feature>
<evidence type="ECO:0000313" key="6">
    <source>
        <dbReference type="EMBL" id="MZG27709.1"/>
    </source>
</evidence>
<organism evidence="6 7">
    <name type="scientific">Adlercreutzia equolifaciens</name>
    <dbReference type="NCBI Taxonomy" id="446660"/>
    <lineage>
        <taxon>Bacteria</taxon>
        <taxon>Bacillati</taxon>
        <taxon>Actinomycetota</taxon>
        <taxon>Coriobacteriia</taxon>
        <taxon>Eggerthellales</taxon>
        <taxon>Eggerthellaceae</taxon>
        <taxon>Adlercreutzia</taxon>
    </lineage>
</organism>
<dbReference type="AlphaFoldDB" id="A0A6L8Q371"/>
<keyword evidence="3" id="KW-0274">FAD</keyword>
<dbReference type="SUPFAM" id="SSF56425">
    <property type="entry name" value="Succinate dehydrogenase/fumarate reductase flavoprotein, catalytic domain"/>
    <property type="match status" value="1"/>
</dbReference>
<dbReference type="InterPro" id="IPR036188">
    <property type="entry name" value="FAD/NAD-bd_sf"/>
</dbReference>
<dbReference type="InterPro" id="IPR027477">
    <property type="entry name" value="Succ_DH/fumarate_Rdtase_cat_sf"/>
</dbReference>
<dbReference type="PROSITE" id="PS51318">
    <property type="entry name" value="TAT"/>
    <property type="match status" value="1"/>
</dbReference>
<dbReference type="Gene3D" id="3.50.50.60">
    <property type="entry name" value="FAD/NAD(P)-binding domain"/>
    <property type="match status" value="1"/>
</dbReference>
<evidence type="ECO:0000259" key="5">
    <source>
        <dbReference type="Pfam" id="PF00890"/>
    </source>
</evidence>
<comment type="cofactor">
    <cofactor evidence="1">
        <name>FAD</name>
        <dbReference type="ChEBI" id="CHEBI:57692"/>
    </cofactor>
</comment>
<dbReference type="GO" id="GO:0008202">
    <property type="term" value="P:steroid metabolic process"/>
    <property type="evidence" value="ECO:0007669"/>
    <property type="project" value="UniProtKB-ARBA"/>
</dbReference>
<evidence type="ECO:0000256" key="4">
    <source>
        <dbReference type="ARBA" id="ARBA00023002"/>
    </source>
</evidence>
<dbReference type="Proteomes" id="UP000472380">
    <property type="component" value="Unassembled WGS sequence"/>
</dbReference>
<dbReference type="Pfam" id="PF00890">
    <property type="entry name" value="FAD_binding_2"/>
    <property type="match status" value="1"/>
</dbReference>
<dbReference type="PRINTS" id="PR00368">
    <property type="entry name" value="FADPNR"/>
</dbReference>
<keyword evidence="2" id="KW-0285">Flavoprotein</keyword>
<comment type="caution">
    <text evidence="6">The sequence shown here is derived from an EMBL/GenBank/DDBJ whole genome shotgun (WGS) entry which is preliminary data.</text>
</comment>
<reference evidence="6 7" key="1">
    <citation type="submission" date="2019-07" db="EMBL/GenBank/DDBJ databases">
        <title>Draft genome sequence of Adlercreutzia equolifaciens IPLA 37004, a human intestinal strain that does not produces equol from daidzein.</title>
        <authorList>
            <person name="Vazquez L."/>
            <person name="Florez A.B."/>
            <person name="Mayo B."/>
        </authorList>
    </citation>
    <scope>NUCLEOTIDE SEQUENCE [LARGE SCALE GENOMIC DNA]</scope>
    <source>
        <strain evidence="6 7">IPLA 37004</strain>
    </source>
</reference>
<dbReference type="PANTHER" id="PTHR43400">
    <property type="entry name" value="FUMARATE REDUCTASE"/>
    <property type="match status" value="1"/>
</dbReference>
<accession>A0A6L8Q371</accession>